<protein>
    <submittedName>
        <fullName evidence="2">Uncharacterized protein</fullName>
    </submittedName>
</protein>
<dbReference type="EMBL" id="FOLX01000001">
    <property type="protein sequence ID" value="SFC26798.1"/>
    <property type="molecule type" value="Genomic_DNA"/>
</dbReference>
<gene>
    <name evidence="2" type="ORF">SAMN05421762_0364</name>
</gene>
<dbReference type="STRING" id="517719.SAMN05421762_0364"/>
<evidence type="ECO:0000313" key="2">
    <source>
        <dbReference type="EMBL" id="SFC26798.1"/>
    </source>
</evidence>
<evidence type="ECO:0000256" key="1">
    <source>
        <dbReference type="SAM" id="MobiDB-lite"/>
    </source>
</evidence>
<proteinExistence type="predicted"/>
<accession>A0A1I1HXU5</accession>
<sequence>MTNWFKTLFAPVQVPSKSDPFAHPDVAAMSPRELADLPLVPPPAPGSASRSRVALRRGQVQACP</sequence>
<dbReference type="OrthoDB" id="9985486at2"/>
<dbReference type="Proteomes" id="UP000231644">
    <property type="component" value="Unassembled WGS sequence"/>
</dbReference>
<dbReference type="RefSeq" id="WP_093449632.1">
    <property type="nucleotide sequence ID" value="NZ_CP051251.1"/>
</dbReference>
<keyword evidence="3" id="KW-1185">Reference proteome</keyword>
<organism evidence="2 3">
    <name type="scientific">Pseudooceanicola nitratireducens</name>
    <dbReference type="NCBI Taxonomy" id="517719"/>
    <lineage>
        <taxon>Bacteria</taxon>
        <taxon>Pseudomonadati</taxon>
        <taxon>Pseudomonadota</taxon>
        <taxon>Alphaproteobacteria</taxon>
        <taxon>Rhodobacterales</taxon>
        <taxon>Paracoccaceae</taxon>
        <taxon>Pseudooceanicola</taxon>
    </lineage>
</organism>
<dbReference type="AlphaFoldDB" id="A0A1I1HXU5"/>
<evidence type="ECO:0000313" key="3">
    <source>
        <dbReference type="Proteomes" id="UP000231644"/>
    </source>
</evidence>
<reference evidence="2 3" key="1">
    <citation type="submission" date="2016-10" db="EMBL/GenBank/DDBJ databases">
        <authorList>
            <person name="de Groot N.N."/>
        </authorList>
    </citation>
    <scope>NUCLEOTIDE SEQUENCE [LARGE SCALE GENOMIC DNA]</scope>
    <source>
        <strain evidence="2 3">DSM 29619</strain>
    </source>
</reference>
<feature type="region of interest" description="Disordered" evidence="1">
    <location>
        <begin position="41"/>
        <end position="64"/>
    </location>
</feature>
<name>A0A1I1HXU5_9RHOB</name>